<dbReference type="Pfam" id="PF00586">
    <property type="entry name" value="AIRS"/>
    <property type="match status" value="1"/>
</dbReference>
<gene>
    <name evidence="2" type="ORF">HGG79_08210</name>
</gene>
<reference evidence="2 3" key="1">
    <citation type="submission" date="2020-04" db="EMBL/GenBank/DDBJ databases">
        <title>Genomic insights into acetone-butanol-ethanol (ABE) fermentation by sequencing solventogenic clostridia strains.</title>
        <authorList>
            <person name="Brown S."/>
        </authorList>
    </citation>
    <scope>NUCLEOTIDE SEQUENCE [LARGE SCALE GENOMIC DNA]</scope>
    <source>
        <strain evidence="2 3">DJ011</strain>
    </source>
</reference>
<keyword evidence="3" id="KW-1185">Reference proteome</keyword>
<dbReference type="AlphaFoldDB" id="A0A923E745"/>
<evidence type="ECO:0000259" key="1">
    <source>
        <dbReference type="Pfam" id="PF00586"/>
    </source>
</evidence>
<feature type="domain" description="PurM-like N-terminal" evidence="1">
    <location>
        <begin position="10"/>
        <end position="123"/>
    </location>
</feature>
<sequence length="249" mass="27144">MKINKVRDLTLISIDENRTMVVACDSCGSIGIKEGDSLKIPNFYVGKFTVRVVLMEVLCSGAEVITVADAVCNEMNNTGKELIDGIKFELDMANINEVVLTGSTEENFKTTSTGLGVTAIGIVDNKKLKVNSISKECLLISIGIPKLGGELELDNDEDIADYKDLYKLLNTEGVYEIVPVGSKGILYEGELLTRNNGMQLILNPDININLKRTAGPATVLIAAVNNEVYNSLKDEKKINLIGEITKRED</sequence>
<organism evidence="2 3">
    <name type="scientific">Clostridium tetanomorphum</name>
    <dbReference type="NCBI Taxonomy" id="1553"/>
    <lineage>
        <taxon>Bacteria</taxon>
        <taxon>Bacillati</taxon>
        <taxon>Bacillota</taxon>
        <taxon>Clostridia</taxon>
        <taxon>Eubacteriales</taxon>
        <taxon>Clostridiaceae</taxon>
        <taxon>Clostridium</taxon>
    </lineage>
</organism>
<dbReference type="RefSeq" id="WP_035151036.1">
    <property type="nucleotide sequence ID" value="NZ_JAAZWO010000007.1"/>
</dbReference>
<dbReference type="InterPro" id="IPR016188">
    <property type="entry name" value="PurM-like_N"/>
</dbReference>
<dbReference type="EMBL" id="JAAZWO010000007">
    <property type="protein sequence ID" value="MBC2397757.1"/>
    <property type="molecule type" value="Genomic_DNA"/>
</dbReference>
<name>A0A923E745_CLOTT</name>
<proteinExistence type="predicted"/>
<evidence type="ECO:0000313" key="2">
    <source>
        <dbReference type="EMBL" id="MBC2397757.1"/>
    </source>
</evidence>
<accession>A0A923E745</accession>
<dbReference type="Proteomes" id="UP000563151">
    <property type="component" value="Unassembled WGS sequence"/>
</dbReference>
<protein>
    <submittedName>
        <fullName evidence="2">Alpha-ribazole-5-phosphate synthase</fullName>
    </submittedName>
</protein>
<evidence type="ECO:0000313" key="3">
    <source>
        <dbReference type="Proteomes" id="UP000563151"/>
    </source>
</evidence>
<comment type="caution">
    <text evidence="2">The sequence shown here is derived from an EMBL/GenBank/DDBJ whole genome shotgun (WGS) entry which is preliminary data.</text>
</comment>